<gene>
    <name evidence="2" type="ORF">RHGRI_000545</name>
    <name evidence="1" type="ORF">RHGRI_016435</name>
</gene>
<dbReference type="AlphaFoldDB" id="A0AAV6JU49"/>
<dbReference type="EMBL" id="JACTNZ010000006">
    <property type="protein sequence ID" value="KAG5543674.1"/>
    <property type="molecule type" value="Genomic_DNA"/>
</dbReference>
<evidence type="ECO:0000313" key="3">
    <source>
        <dbReference type="Proteomes" id="UP000823749"/>
    </source>
</evidence>
<comment type="caution">
    <text evidence="1">The sequence shown here is derived from an EMBL/GenBank/DDBJ whole genome shotgun (WGS) entry which is preliminary data.</text>
</comment>
<reference evidence="1 3" key="1">
    <citation type="submission" date="2020-08" db="EMBL/GenBank/DDBJ databases">
        <title>Plant Genome Project.</title>
        <authorList>
            <person name="Zhang R.-G."/>
        </authorList>
    </citation>
    <scope>NUCLEOTIDE SEQUENCE [LARGE SCALE GENOMIC DNA]</scope>
    <source>
        <strain evidence="1">WSP0</strain>
        <tissue evidence="1">Leaf</tissue>
    </source>
</reference>
<accession>A0AAV6JU49</accession>
<organism evidence="1 3">
    <name type="scientific">Rhododendron griersonianum</name>
    <dbReference type="NCBI Taxonomy" id="479676"/>
    <lineage>
        <taxon>Eukaryota</taxon>
        <taxon>Viridiplantae</taxon>
        <taxon>Streptophyta</taxon>
        <taxon>Embryophyta</taxon>
        <taxon>Tracheophyta</taxon>
        <taxon>Spermatophyta</taxon>
        <taxon>Magnoliopsida</taxon>
        <taxon>eudicotyledons</taxon>
        <taxon>Gunneridae</taxon>
        <taxon>Pentapetalae</taxon>
        <taxon>asterids</taxon>
        <taxon>Ericales</taxon>
        <taxon>Ericaceae</taxon>
        <taxon>Ericoideae</taxon>
        <taxon>Rhodoreae</taxon>
        <taxon>Rhododendron</taxon>
    </lineage>
</organism>
<evidence type="ECO:0000313" key="1">
    <source>
        <dbReference type="EMBL" id="KAG5543674.1"/>
    </source>
</evidence>
<proteinExistence type="predicted"/>
<dbReference type="EMBL" id="JACTNZ010000001">
    <property type="protein sequence ID" value="KAG5564385.1"/>
    <property type="molecule type" value="Genomic_DNA"/>
</dbReference>
<dbReference type="Proteomes" id="UP000823749">
    <property type="component" value="Chromosome 1"/>
</dbReference>
<dbReference type="Proteomes" id="UP000823749">
    <property type="component" value="Chromosome 6"/>
</dbReference>
<keyword evidence="3" id="KW-1185">Reference proteome</keyword>
<sequence length="117" mass="12592">MVSSEMGFPSLKIATFSKKGNARLSSPSPLYAQMSTFIIGKAQKMLRWLQSPSSQGMLNCRDEPGSAVETGELRGAQIHVLLAECLCSPNHRRRGLFGVEGKGDFAGGFGVYPELGL</sequence>
<name>A0AAV6JU49_9ERIC</name>
<evidence type="ECO:0000313" key="2">
    <source>
        <dbReference type="EMBL" id="KAG5564385.1"/>
    </source>
</evidence>
<protein>
    <submittedName>
        <fullName evidence="1">Uncharacterized protein</fullName>
    </submittedName>
</protein>